<gene>
    <name evidence="1" type="ORF">AVDCRST_MAG76-3324</name>
</gene>
<reference evidence="1" key="1">
    <citation type="submission" date="2020-02" db="EMBL/GenBank/DDBJ databases">
        <authorList>
            <person name="Meier V. D."/>
        </authorList>
    </citation>
    <scope>NUCLEOTIDE SEQUENCE</scope>
    <source>
        <strain evidence="1">AVDCRST_MAG76</strain>
    </source>
</reference>
<organism evidence="1">
    <name type="scientific">uncultured Acidimicrobiales bacterium</name>
    <dbReference type="NCBI Taxonomy" id="310071"/>
    <lineage>
        <taxon>Bacteria</taxon>
        <taxon>Bacillati</taxon>
        <taxon>Actinomycetota</taxon>
        <taxon>Acidimicrobiia</taxon>
        <taxon>Acidimicrobiales</taxon>
        <taxon>environmental samples</taxon>
    </lineage>
</organism>
<name>A0A6J4J7S1_9ACTN</name>
<evidence type="ECO:0000313" key="1">
    <source>
        <dbReference type="EMBL" id="CAA9270139.1"/>
    </source>
</evidence>
<protein>
    <submittedName>
        <fullName evidence="1">Uncharacterized protein</fullName>
    </submittedName>
</protein>
<sequence length="46" mass="5176">MSVARPVCRRCGRPVVLESIRYDVFEGMHYVLPLRVHPPAPLSSIA</sequence>
<accession>A0A6J4J7S1</accession>
<proteinExistence type="predicted"/>
<dbReference type="EMBL" id="CADCSZ010000199">
    <property type="protein sequence ID" value="CAA9270139.1"/>
    <property type="molecule type" value="Genomic_DNA"/>
</dbReference>
<dbReference type="AlphaFoldDB" id="A0A6J4J7S1"/>